<dbReference type="RefSeq" id="XP_066708567.1">
    <property type="nucleotide sequence ID" value="XM_066865438.1"/>
</dbReference>
<organism evidence="1 2">
    <name type="scientific">Apiospora phragmitis</name>
    <dbReference type="NCBI Taxonomy" id="2905665"/>
    <lineage>
        <taxon>Eukaryota</taxon>
        <taxon>Fungi</taxon>
        <taxon>Dikarya</taxon>
        <taxon>Ascomycota</taxon>
        <taxon>Pezizomycotina</taxon>
        <taxon>Sordariomycetes</taxon>
        <taxon>Xylariomycetidae</taxon>
        <taxon>Amphisphaeriales</taxon>
        <taxon>Apiosporaceae</taxon>
        <taxon>Apiospora</taxon>
    </lineage>
</organism>
<name>A0ABR1T366_9PEZI</name>
<accession>A0ABR1T366</accession>
<comment type="caution">
    <text evidence="1">The sequence shown here is derived from an EMBL/GenBank/DDBJ whole genome shotgun (WGS) entry which is preliminary data.</text>
</comment>
<sequence>MGLCASEANAKAVAATCRKARNVWLTEKPKLIWHIWSRNDVTFDLALTAVRATKIVQESEGRKELPPKDMDPGMLSGFVTIPSLEELKSVFGLLRLVNALETALCIDTAIGRYHTEPWELAGCPKVRARGRKAIYRVLISGATLAGAYTEPFHEAKKMGKTYVNVDAEFLENFVVLTLNSKQEARETVFEPLATWLAEDILSDLDARHTLEVAINKEDGMEEQCSSARSCAFRSPGKDDYISRHLVYWSVMEMLWVNRHMWIAIHPLIQSLDWDSRWYGQYPRISDESERPLSVPVILYGRFRVENVDVSRLPRPSTVDFLARTDLSRHEPRRITKVRVDQSVVSLLGWIHRFSPKHTEDSRNNTIPLDLVFLDHTLKKYAGLMMPTRISSCLVSPIVLSSTYLGLGGYSMFFCTLYDFLGANKLPGGPEEYLKCQLVGNILTQEYFDDSAEGEPRSECKAIGASAHLRCRCCS</sequence>
<proteinExistence type="predicted"/>
<reference evidence="1 2" key="1">
    <citation type="submission" date="2023-01" db="EMBL/GenBank/DDBJ databases">
        <title>Analysis of 21 Apiospora genomes using comparative genomics revels a genus with tremendous synthesis potential of carbohydrate active enzymes and secondary metabolites.</title>
        <authorList>
            <person name="Sorensen T."/>
        </authorList>
    </citation>
    <scope>NUCLEOTIDE SEQUENCE [LARGE SCALE GENOMIC DNA]</scope>
    <source>
        <strain evidence="1 2">CBS 135458</strain>
    </source>
</reference>
<evidence type="ECO:0000313" key="2">
    <source>
        <dbReference type="Proteomes" id="UP001480595"/>
    </source>
</evidence>
<dbReference type="GeneID" id="92098501"/>
<dbReference type="EMBL" id="JAQQWL010000015">
    <property type="protein sequence ID" value="KAK8041022.1"/>
    <property type="molecule type" value="Genomic_DNA"/>
</dbReference>
<protein>
    <submittedName>
        <fullName evidence="1">Uncharacterized protein</fullName>
    </submittedName>
</protein>
<evidence type="ECO:0000313" key="1">
    <source>
        <dbReference type="EMBL" id="KAK8041022.1"/>
    </source>
</evidence>
<keyword evidence="2" id="KW-1185">Reference proteome</keyword>
<gene>
    <name evidence="1" type="ORF">PG994_014029</name>
</gene>
<dbReference type="Proteomes" id="UP001480595">
    <property type="component" value="Unassembled WGS sequence"/>
</dbReference>